<evidence type="ECO:0008006" key="10">
    <source>
        <dbReference type="Google" id="ProtNLM"/>
    </source>
</evidence>
<evidence type="ECO:0000313" key="8">
    <source>
        <dbReference type="EMBL" id="SET75967.1"/>
    </source>
</evidence>
<organism evidence="8 9">
    <name type="scientific">Stigmatella erecta</name>
    <dbReference type="NCBI Taxonomy" id="83460"/>
    <lineage>
        <taxon>Bacteria</taxon>
        <taxon>Pseudomonadati</taxon>
        <taxon>Myxococcota</taxon>
        <taxon>Myxococcia</taxon>
        <taxon>Myxococcales</taxon>
        <taxon>Cystobacterineae</taxon>
        <taxon>Archangiaceae</taxon>
        <taxon>Stigmatella</taxon>
    </lineage>
</organism>
<keyword evidence="2 7" id="KW-0349">Heme</keyword>
<dbReference type="CDD" id="cd11078">
    <property type="entry name" value="CYP130-like"/>
    <property type="match status" value="1"/>
</dbReference>
<dbReference type="GO" id="GO:0016705">
    <property type="term" value="F:oxidoreductase activity, acting on paired donors, with incorporation or reduction of molecular oxygen"/>
    <property type="evidence" value="ECO:0007669"/>
    <property type="project" value="InterPro"/>
</dbReference>
<dbReference type="SUPFAM" id="SSF48264">
    <property type="entry name" value="Cytochrome P450"/>
    <property type="match status" value="1"/>
</dbReference>
<name>A0A1I0GZL8_9BACT</name>
<proteinExistence type="inferred from homology"/>
<protein>
    <recommendedName>
        <fullName evidence="10">Cytochrome P450</fullName>
    </recommendedName>
</protein>
<keyword evidence="6 7" id="KW-0503">Monooxygenase</keyword>
<dbReference type="PRINTS" id="PR00359">
    <property type="entry name" value="BP450"/>
</dbReference>
<keyword evidence="3 7" id="KW-0479">Metal-binding</keyword>
<dbReference type="InterPro" id="IPR017972">
    <property type="entry name" value="Cyt_P450_CS"/>
</dbReference>
<evidence type="ECO:0000256" key="5">
    <source>
        <dbReference type="ARBA" id="ARBA00023004"/>
    </source>
</evidence>
<evidence type="ECO:0000256" key="6">
    <source>
        <dbReference type="ARBA" id="ARBA00023033"/>
    </source>
</evidence>
<keyword evidence="4 7" id="KW-0560">Oxidoreductase</keyword>
<dbReference type="PRINTS" id="PR00385">
    <property type="entry name" value="P450"/>
</dbReference>
<dbReference type="GO" id="GO:0004497">
    <property type="term" value="F:monooxygenase activity"/>
    <property type="evidence" value="ECO:0007669"/>
    <property type="project" value="UniProtKB-KW"/>
</dbReference>
<dbReference type="PROSITE" id="PS00086">
    <property type="entry name" value="CYTOCHROME_P450"/>
    <property type="match status" value="1"/>
</dbReference>
<sequence length="397" mass="44172">MTTQRLNFMDSGFRANPYPSYAGLRRDQPVVQVDPGGFWAVSRYDDVVHVLRHPQRFTSHGFQVAWQPAWLGYSPMAHSMLALDGGAHQRLRTLAARAFNGTAVRRLEPRIRQLAAQMAEGLAVQGEAEAISAFAMPLPTTVIGGLMGLDASLHGRFKDWADAMASITPEPLSEAHAARVRATVEEMTRYLTEVIDARRREPAEDLVTDLVRAEVQGQSLTDREIIDFLVLMMVAGLETAVHLLGNALLFLAENPDELARLRAEPLLIPRFIEELLRYESPVQCVLRFTTAETKLAGVTIPRDAVVMAVIGAANRDERRYSEPERFDLQREQPSLAFGQGAHHCIGAMLARMEAHRGLEALLARFQGFTRLSSEVPWNLSFAVRGPACLPLRFMPAR</sequence>
<evidence type="ECO:0000256" key="7">
    <source>
        <dbReference type="RuleBase" id="RU000461"/>
    </source>
</evidence>
<evidence type="ECO:0000256" key="4">
    <source>
        <dbReference type="ARBA" id="ARBA00023002"/>
    </source>
</evidence>
<dbReference type="InterPro" id="IPR002397">
    <property type="entry name" value="Cyt_P450_B"/>
</dbReference>
<dbReference type="Pfam" id="PF00067">
    <property type="entry name" value="p450"/>
    <property type="match status" value="1"/>
</dbReference>
<keyword evidence="9" id="KW-1185">Reference proteome</keyword>
<reference evidence="9" key="1">
    <citation type="submission" date="2016-10" db="EMBL/GenBank/DDBJ databases">
        <authorList>
            <person name="Varghese N."/>
            <person name="Submissions S."/>
        </authorList>
    </citation>
    <scope>NUCLEOTIDE SEQUENCE [LARGE SCALE GENOMIC DNA]</scope>
    <source>
        <strain evidence="9">DSM 16858</strain>
    </source>
</reference>
<dbReference type="AlphaFoldDB" id="A0A1I0GZL8"/>
<dbReference type="GO" id="GO:0020037">
    <property type="term" value="F:heme binding"/>
    <property type="evidence" value="ECO:0007669"/>
    <property type="project" value="InterPro"/>
</dbReference>
<evidence type="ECO:0000256" key="2">
    <source>
        <dbReference type="ARBA" id="ARBA00022617"/>
    </source>
</evidence>
<dbReference type="InterPro" id="IPR001128">
    <property type="entry name" value="Cyt_P450"/>
</dbReference>
<gene>
    <name evidence="8" type="ORF">SAMN05443639_104211</name>
</gene>
<evidence type="ECO:0000256" key="1">
    <source>
        <dbReference type="ARBA" id="ARBA00010617"/>
    </source>
</evidence>
<dbReference type="FunFam" id="1.10.630.10:FF:000018">
    <property type="entry name" value="Cytochrome P450 monooxygenase"/>
    <property type="match status" value="1"/>
</dbReference>
<evidence type="ECO:0000256" key="3">
    <source>
        <dbReference type="ARBA" id="ARBA00022723"/>
    </source>
</evidence>
<dbReference type="GO" id="GO:0005506">
    <property type="term" value="F:iron ion binding"/>
    <property type="evidence" value="ECO:0007669"/>
    <property type="project" value="InterPro"/>
</dbReference>
<dbReference type="Gene3D" id="1.10.630.10">
    <property type="entry name" value="Cytochrome P450"/>
    <property type="match status" value="1"/>
</dbReference>
<dbReference type="Proteomes" id="UP000199181">
    <property type="component" value="Unassembled WGS sequence"/>
</dbReference>
<dbReference type="InterPro" id="IPR036396">
    <property type="entry name" value="Cyt_P450_sf"/>
</dbReference>
<dbReference type="PANTHER" id="PTHR46696">
    <property type="entry name" value="P450, PUTATIVE (EUROFUNG)-RELATED"/>
    <property type="match status" value="1"/>
</dbReference>
<comment type="similarity">
    <text evidence="1 7">Belongs to the cytochrome P450 family.</text>
</comment>
<evidence type="ECO:0000313" key="9">
    <source>
        <dbReference type="Proteomes" id="UP000199181"/>
    </source>
</evidence>
<dbReference type="PANTHER" id="PTHR46696:SF3">
    <property type="entry name" value="PULCHERRIMINIC ACID SYNTHASE"/>
    <property type="match status" value="1"/>
</dbReference>
<accession>A0A1I0GZL8</accession>
<keyword evidence="5 7" id="KW-0408">Iron</keyword>
<dbReference type="EMBL" id="FOIJ01000004">
    <property type="protein sequence ID" value="SET75967.1"/>
    <property type="molecule type" value="Genomic_DNA"/>
</dbReference>